<evidence type="ECO:0000313" key="2">
    <source>
        <dbReference type="Proteomes" id="UP000317332"/>
    </source>
</evidence>
<evidence type="ECO:0000313" key="1">
    <source>
        <dbReference type="EMBL" id="TPV35698.1"/>
    </source>
</evidence>
<accession>A0A506PQ53</accession>
<dbReference type="EMBL" id="VHIQ01000001">
    <property type="protein sequence ID" value="TPV35698.1"/>
    <property type="molecule type" value="Genomic_DNA"/>
</dbReference>
<gene>
    <name evidence="1" type="ORF">FJ651_01940</name>
</gene>
<dbReference type="Proteomes" id="UP000317332">
    <property type="component" value="Unassembled WGS sequence"/>
</dbReference>
<dbReference type="AlphaFoldDB" id="A0A506PQ53"/>
<comment type="caution">
    <text evidence="1">The sequence shown here is derived from an EMBL/GenBank/DDBJ whole genome shotgun (WGS) entry which is preliminary data.</text>
</comment>
<keyword evidence="2" id="KW-1185">Reference proteome</keyword>
<sequence>MQTTKRFDEAVTKLYEAFQNNHLHPECCKSCAVGNILDNQEYWKHLSDTHGSLKLNYVGTVHQNLGRRFNGYTPVELLKIEQVFLLGCGYSGPLNQQCIKPENPTDKDILFNGLCAVVGLLCELDGIKNVMDYSKLFQYKLQKEEVKL</sequence>
<name>A0A506PQ53_9FLAO</name>
<organism evidence="1 2">
    <name type="scientific">Paucihalobacter ruber</name>
    <dbReference type="NCBI Taxonomy" id="2567861"/>
    <lineage>
        <taxon>Bacteria</taxon>
        <taxon>Pseudomonadati</taxon>
        <taxon>Bacteroidota</taxon>
        <taxon>Flavobacteriia</taxon>
        <taxon>Flavobacteriales</taxon>
        <taxon>Flavobacteriaceae</taxon>
        <taxon>Paucihalobacter</taxon>
    </lineage>
</organism>
<reference evidence="1 2" key="1">
    <citation type="submission" date="2019-06" db="EMBL/GenBank/DDBJ databases">
        <title>Flavobacteriaceae Paucihalobacterium erythroidium CWB-1, complete genome.</title>
        <authorList>
            <person name="Wu S."/>
        </authorList>
    </citation>
    <scope>NUCLEOTIDE SEQUENCE [LARGE SCALE GENOMIC DNA]</scope>
    <source>
        <strain evidence="1 2">CWB-1</strain>
    </source>
</reference>
<proteinExistence type="predicted"/>
<dbReference type="OrthoDB" id="1144234at2"/>
<dbReference type="RefSeq" id="WP_140988707.1">
    <property type="nucleotide sequence ID" value="NZ_VHIQ01000001.1"/>
</dbReference>
<protein>
    <submittedName>
        <fullName evidence="1">Na(+)-translocating NADH-quinone reductase subunit F</fullName>
    </submittedName>
</protein>